<keyword evidence="2" id="KW-0812">Transmembrane</keyword>
<accession>T1QZA7</accession>
<proteinExistence type="predicted"/>
<name>T1QZA7_9ABAC</name>
<keyword evidence="2" id="KW-0472">Membrane</keyword>
<organism evidence="3">
    <name type="scientific">Chrysodeixis chalcites nucleopolyhedrovirus</name>
    <dbReference type="NCBI Taxonomy" id="320432"/>
    <lineage>
        <taxon>Viruses</taxon>
        <taxon>Viruses incertae sedis</taxon>
        <taxon>Naldaviricetes</taxon>
        <taxon>Lefavirales</taxon>
        <taxon>Baculoviridae</taxon>
        <taxon>Alphabaculovirus</taxon>
        <taxon>Alphabaculovirus chrychalcites</taxon>
    </lineage>
</organism>
<feature type="region of interest" description="Disordered" evidence="1">
    <location>
        <begin position="138"/>
        <end position="158"/>
    </location>
</feature>
<dbReference type="EMBL" id="JX560540">
    <property type="protein sequence ID" value="AGE61544.1"/>
    <property type="molecule type" value="Genomic_DNA"/>
</dbReference>
<evidence type="ECO:0000313" key="3">
    <source>
        <dbReference type="EMBL" id="AGE61544.1"/>
    </source>
</evidence>
<evidence type="ECO:0000256" key="2">
    <source>
        <dbReference type="SAM" id="Phobius"/>
    </source>
</evidence>
<keyword evidence="2" id="KW-1133">Transmembrane helix</keyword>
<sequence length="197" mass="22302">MIPIDAIGERILSAVVVCHVIPQLFDLLECVESRLSVHLGRIAVDEWTISNMALHLLFAVLISNAPRLNSTAHDDIDRVFDLILDEITKIEENEADDFNYTRLIFFILLLIIIILIKTRLYRYLLCCKNCRKKAMTIEPKTKESPPTSPTTAAPTEPPIVKLEFSKKNISDDISVVDDKGREPAIKLINFKSIVDTD</sequence>
<protein>
    <submittedName>
        <fullName evidence="3">Uncharacterized protein</fullName>
    </submittedName>
</protein>
<reference evidence="3" key="1">
    <citation type="journal article" date="2013" name="Genome Announc.">
        <title>Complete Genome Sequences of Five Chrysodeixis chalcites Nucleopolyhedrovirus Genotypes from a Canary Islands Isolate.</title>
        <authorList>
            <person name="Bernal A."/>
            <person name="Williams T."/>
            <person name="Munoz D."/>
            <person name="Caballero P."/>
            <person name="Simon O."/>
        </authorList>
    </citation>
    <scope>NUCLEOTIDE SEQUENCE</scope>
    <source>
        <strain evidence="3">TF1</strain>
    </source>
</reference>
<evidence type="ECO:0000256" key="1">
    <source>
        <dbReference type="SAM" id="MobiDB-lite"/>
    </source>
</evidence>
<feature type="transmembrane region" description="Helical" evidence="2">
    <location>
        <begin position="103"/>
        <end position="125"/>
    </location>
</feature>